<proteinExistence type="predicted"/>
<evidence type="ECO:0000313" key="3">
    <source>
        <dbReference type="EMBL" id="ALH07072.1"/>
    </source>
</evidence>
<keyword evidence="1" id="KW-0863">Zinc-finger</keyword>
<keyword evidence="1" id="KW-0862">Zinc</keyword>
<name>A0A0N7G2G6_9VIRU</name>
<accession>A0A0N7G2G6</accession>
<sequence>MYGCIFCNVSFSKPQYLRKHEKTTGHIIAVASGGKKKKTFFCGLCNYSTDLKSNFAIHEKSAKHLTKTQVPDASEEFFCSLCDVHSRDSANFSRHLKTKRHRQLFDISLDNKPEKFEHLVNDLFCYLKTQKVPFEERKETTGLVLTPKNVPSYMGDSEKFLLWMKNSLESLNHRFSEKDGVCSFIWPTHRYKLSNKDFAFLVLSLTSKIFNDRVDRTKKEVIKYNENVQQCEKHKLLPIVSCETCIFPAKLGATKESLDSVTQRFSFWLRSAGQDREVCEAYWKWWKEGEEFEKTQSEVFAEEIGVDNTDFLRDNAETMNEDEFFDVISSFSCFCKNTSFKKDGTVAALSFLRIVGEHVKKEIQEEADAVKKQGKQLFSVSFFARANIVRENIFLSHFGFEKRTRFSTSVVKQTQSLWRTLL</sequence>
<dbReference type="EMBL" id="KT428292">
    <property type="protein sequence ID" value="ALH07072.1"/>
    <property type="molecule type" value="Genomic_DNA"/>
</dbReference>
<dbReference type="SMART" id="SM00355">
    <property type="entry name" value="ZnF_C2H2"/>
    <property type="match status" value="3"/>
</dbReference>
<evidence type="ECO:0000256" key="1">
    <source>
        <dbReference type="PROSITE-ProRule" id="PRU00042"/>
    </source>
</evidence>
<dbReference type="Proteomes" id="UP000319438">
    <property type="component" value="Segment"/>
</dbReference>
<evidence type="ECO:0000259" key="2">
    <source>
        <dbReference type="PROSITE" id="PS50157"/>
    </source>
</evidence>
<dbReference type="PROSITE" id="PS00028">
    <property type="entry name" value="ZINC_FINGER_C2H2_1"/>
    <property type="match status" value="1"/>
</dbReference>
<dbReference type="PROSITE" id="PS50157">
    <property type="entry name" value="ZINC_FINGER_C2H2_2"/>
    <property type="match status" value="1"/>
</dbReference>
<reference evidence="3" key="1">
    <citation type="journal article" date="2015" name="Genome Announc.">
        <title>Complete Genome Sequence of a New Member of the Marseilleviridae Recovered from the Brackish Submarine Spring in the Cassis Port-Miou Calanque, France.</title>
        <authorList>
            <person name="Doutre G."/>
            <person name="Arfib B."/>
            <person name="Rochette P."/>
            <person name="Claverie J.M."/>
            <person name="Bonin P."/>
            <person name="Abergel C."/>
        </authorList>
    </citation>
    <scope>NUCLEOTIDE SEQUENCE [LARGE SCALE GENOMIC DNA]</scope>
    <source>
        <strain evidence="3">1</strain>
    </source>
</reference>
<dbReference type="GO" id="GO:0008270">
    <property type="term" value="F:zinc ion binding"/>
    <property type="evidence" value="ECO:0007669"/>
    <property type="project" value="UniProtKB-KW"/>
</dbReference>
<gene>
    <name evidence="3" type="ORF">PMV_374</name>
</gene>
<feature type="domain" description="C2H2-type" evidence="2">
    <location>
        <begin position="2"/>
        <end position="26"/>
    </location>
</feature>
<dbReference type="InterPro" id="IPR013087">
    <property type="entry name" value="Znf_C2H2_type"/>
</dbReference>
<organism evidence="3 4">
    <name type="scientific">Port-miou virus</name>
    <dbReference type="NCBI Taxonomy" id="1733873"/>
    <lineage>
        <taxon>Viruses</taxon>
        <taxon>Varidnaviria</taxon>
        <taxon>Bamfordvirae</taxon>
        <taxon>Nucleocytoviricota</taxon>
        <taxon>Megaviricetes</taxon>
        <taxon>Pimascovirales</taxon>
        <taxon>Pimascovirales incertae sedis</taxon>
        <taxon>Marseilleviridae</taxon>
        <taxon>Losannavirus</taxon>
        <taxon>Losannavirus lausannense</taxon>
        <taxon>Lausannevirus</taxon>
    </lineage>
</organism>
<protein>
    <recommendedName>
        <fullName evidence="2">C2H2-type domain-containing protein</fullName>
    </recommendedName>
</protein>
<evidence type="ECO:0000313" key="4">
    <source>
        <dbReference type="Proteomes" id="UP000319438"/>
    </source>
</evidence>
<dbReference type="Gene3D" id="3.30.160.60">
    <property type="entry name" value="Classic Zinc Finger"/>
    <property type="match status" value="1"/>
</dbReference>
<keyword evidence="1" id="KW-0479">Metal-binding</keyword>